<reference evidence="2" key="1">
    <citation type="submission" date="2016-10" db="EMBL/GenBank/DDBJ databases">
        <authorList>
            <person name="Varghese N."/>
            <person name="Submissions S."/>
        </authorList>
    </citation>
    <scope>NUCLEOTIDE SEQUENCE [LARGE SCALE GENOMIC DNA]</scope>
    <source>
        <strain evidence="2">B48,IBRC-M 10115,DSM 25386,CECT 8001</strain>
    </source>
</reference>
<evidence type="ECO:0000313" key="2">
    <source>
        <dbReference type="Proteomes" id="UP000198553"/>
    </source>
</evidence>
<proteinExistence type="predicted"/>
<sequence length="57" mass="7078">MKHTFEYDQIFYNEVIYHLEQKWSRKLSHHEKHILVEGYKFGRLTEAENLLSNERIK</sequence>
<protein>
    <submittedName>
        <fullName evidence="1">Uncharacterized protein</fullName>
    </submittedName>
</protein>
<accession>A0A1H8ENR4</accession>
<dbReference type="AlphaFoldDB" id="A0A1H8ENR4"/>
<gene>
    <name evidence="1" type="ORF">SAMN05192533_11036</name>
</gene>
<keyword evidence="2" id="KW-1185">Reference proteome</keyword>
<dbReference type="RefSeq" id="WP_170843896.1">
    <property type="nucleotide sequence ID" value="NZ_FOBW01000010.1"/>
</dbReference>
<organism evidence="1 2">
    <name type="scientific">Mesobacillus persicus</name>
    <dbReference type="NCBI Taxonomy" id="930146"/>
    <lineage>
        <taxon>Bacteria</taxon>
        <taxon>Bacillati</taxon>
        <taxon>Bacillota</taxon>
        <taxon>Bacilli</taxon>
        <taxon>Bacillales</taxon>
        <taxon>Bacillaceae</taxon>
        <taxon>Mesobacillus</taxon>
    </lineage>
</organism>
<evidence type="ECO:0000313" key="1">
    <source>
        <dbReference type="EMBL" id="SEN20734.1"/>
    </source>
</evidence>
<dbReference type="STRING" id="930146.SAMN05192533_11036"/>
<dbReference type="Proteomes" id="UP000198553">
    <property type="component" value="Unassembled WGS sequence"/>
</dbReference>
<dbReference type="EMBL" id="FOBW01000010">
    <property type="protein sequence ID" value="SEN20734.1"/>
    <property type="molecule type" value="Genomic_DNA"/>
</dbReference>
<name>A0A1H8ENR4_9BACI</name>